<dbReference type="OrthoDB" id="7161229at2"/>
<feature type="compositionally biased region" description="Polar residues" evidence="1">
    <location>
        <begin position="147"/>
        <end position="156"/>
    </location>
</feature>
<dbReference type="EMBL" id="CP000774">
    <property type="protein sequence ID" value="ABS63735.1"/>
    <property type="molecule type" value="Genomic_DNA"/>
</dbReference>
<dbReference type="HOGENOM" id="CLU_066414_0_0_5"/>
<feature type="compositionally biased region" description="Basic and acidic residues" evidence="1">
    <location>
        <begin position="54"/>
        <end position="80"/>
    </location>
</feature>
<dbReference type="AlphaFoldDB" id="A7HV02"/>
<dbReference type="RefSeq" id="WP_012111039.1">
    <property type="nucleotide sequence ID" value="NC_009719.1"/>
</dbReference>
<dbReference type="SUPFAM" id="SSF74653">
    <property type="entry name" value="TolA/TonB C-terminal domain"/>
    <property type="match status" value="1"/>
</dbReference>
<feature type="region of interest" description="Disordered" evidence="1">
    <location>
        <begin position="53"/>
        <end position="171"/>
    </location>
</feature>
<dbReference type="Proteomes" id="UP000006377">
    <property type="component" value="Chromosome"/>
</dbReference>
<feature type="compositionally biased region" description="Basic and acidic residues" evidence="1">
    <location>
        <begin position="92"/>
        <end position="133"/>
    </location>
</feature>
<evidence type="ECO:0000313" key="2">
    <source>
        <dbReference type="EMBL" id="ABS63735.1"/>
    </source>
</evidence>
<proteinExistence type="predicted"/>
<dbReference type="KEGG" id="pla:Plav_2121"/>
<keyword evidence="3" id="KW-1185">Reference proteome</keyword>
<evidence type="ECO:0000313" key="3">
    <source>
        <dbReference type="Proteomes" id="UP000006377"/>
    </source>
</evidence>
<protein>
    <recommendedName>
        <fullName evidence="4">Cell division and transport-associated protein TolA</fullName>
    </recommendedName>
</protein>
<dbReference type="STRING" id="402881.Plav_2121"/>
<dbReference type="Gene3D" id="3.30.1150.10">
    <property type="match status" value="1"/>
</dbReference>
<gene>
    <name evidence="2" type="ordered locus">Plav_2121</name>
</gene>
<feature type="compositionally biased region" description="Pro residues" evidence="1">
    <location>
        <begin position="81"/>
        <end position="91"/>
    </location>
</feature>
<reference evidence="2 3" key="1">
    <citation type="journal article" date="2011" name="Stand. Genomic Sci.">
        <title>Complete genome sequence of Parvibaculum lavamentivorans type strain (DS-1(T)).</title>
        <authorList>
            <person name="Schleheck D."/>
            <person name="Weiss M."/>
            <person name="Pitluck S."/>
            <person name="Bruce D."/>
            <person name="Land M.L."/>
            <person name="Han S."/>
            <person name="Saunders E."/>
            <person name="Tapia R."/>
            <person name="Detter C."/>
            <person name="Brettin T."/>
            <person name="Han J."/>
            <person name="Woyke T."/>
            <person name="Goodwin L."/>
            <person name="Pennacchio L."/>
            <person name="Nolan M."/>
            <person name="Cook A.M."/>
            <person name="Kjelleberg S."/>
            <person name="Thomas T."/>
        </authorList>
    </citation>
    <scope>NUCLEOTIDE SEQUENCE [LARGE SCALE GENOMIC DNA]</scope>
    <source>
        <strain evidence="3">DS-1 / DSM 13023 / NCIMB 13966</strain>
    </source>
</reference>
<name>A7HV02_PARL1</name>
<sequence>MRNSVFLSVAAHFLVVALALVAFPSPEELPLVQTRALPVELVTIDEVTNLKRLQKTEKPKPVEEPEPPKPVEPEKPKAEPKPQPAPAPPPPPEEKVEPIPDKEAEKKEPPKPVEKKVEKPKPPQKQPEPKKAFDPNQIAALLDKTPDTSSKPQPQEQAEEEFDSPVTDDPSAALTMSEIDAFKVQMRRCWSVPAGAPDAEQLIVKIKVYLNQDGSLAAPPELRDKTKLVTGGSYYRAAADSAMRAIRLCQPFKMPAEKYTSWREIDLNFDPREMLGG</sequence>
<evidence type="ECO:0008006" key="4">
    <source>
        <dbReference type="Google" id="ProtNLM"/>
    </source>
</evidence>
<evidence type="ECO:0000256" key="1">
    <source>
        <dbReference type="SAM" id="MobiDB-lite"/>
    </source>
</evidence>
<dbReference type="eggNOG" id="COG3266">
    <property type="taxonomic scope" value="Bacteria"/>
</dbReference>
<organism evidence="2 3">
    <name type="scientific">Parvibaculum lavamentivorans (strain DS-1 / DSM 13023 / NCIMB 13966)</name>
    <dbReference type="NCBI Taxonomy" id="402881"/>
    <lineage>
        <taxon>Bacteria</taxon>
        <taxon>Pseudomonadati</taxon>
        <taxon>Pseudomonadota</taxon>
        <taxon>Alphaproteobacteria</taxon>
        <taxon>Hyphomicrobiales</taxon>
        <taxon>Parvibaculaceae</taxon>
        <taxon>Parvibaculum</taxon>
    </lineage>
</organism>
<accession>A7HV02</accession>